<dbReference type="RefSeq" id="WP_147646226.1">
    <property type="nucleotide sequence ID" value="NZ_CP042806.1"/>
</dbReference>
<dbReference type="InterPro" id="IPR023393">
    <property type="entry name" value="START-like_dom_sf"/>
</dbReference>
<dbReference type="SUPFAM" id="SSF55961">
    <property type="entry name" value="Bet v1-like"/>
    <property type="match status" value="2"/>
</dbReference>
<evidence type="ECO:0000259" key="2">
    <source>
        <dbReference type="Pfam" id="PF08327"/>
    </source>
</evidence>
<name>A0A5B9E983_9BACT</name>
<dbReference type="InterPro" id="IPR013538">
    <property type="entry name" value="ASHA1/2-like_C"/>
</dbReference>
<dbReference type="PANTHER" id="PTHR36929:SF5">
    <property type="entry name" value="BLR6751 PROTEIN"/>
    <property type="match status" value="1"/>
</dbReference>
<keyword evidence="4" id="KW-1185">Reference proteome</keyword>
<dbReference type="EMBL" id="CP042806">
    <property type="protein sequence ID" value="QEE27031.1"/>
    <property type="molecule type" value="Genomic_DNA"/>
</dbReference>
<dbReference type="Gene3D" id="3.30.530.20">
    <property type="match status" value="2"/>
</dbReference>
<evidence type="ECO:0000313" key="4">
    <source>
        <dbReference type="Proteomes" id="UP000321820"/>
    </source>
</evidence>
<comment type="similarity">
    <text evidence="1">Belongs to the AHA1 family.</text>
</comment>
<feature type="domain" description="Activator of Hsp90 ATPase homologue 1/2-like C-terminal" evidence="2">
    <location>
        <begin position="17"/>
        <end position="145"/>
    </location>
</feature>
<dbReference type="Proteomes" id="UP000321820">
    <property type="component" value="Chromosome"/>
</dbReference>
<sequence>MPTVAQENQIIESRVLRAPRELVFRMFTEAEHVSHWWGPRGFRTHTTLMDVRPGGLWTHTMIGPDGTEYPNEVRYEIVDAPEKLVYEHINDPLFRATITFTEKSAQETEVLFVMDFLDVRLRNAVAERGAVEGLQDTLARFEEVLSTYTGEEFVLTRELSAPRELVYRSWTEPERLEKWFGPVGTKLIIKRADIREGGHFVYGMQLPDGNTMWGRWTFRDLTPFSRIVLVTSFVDENEQPIAPPMAKDFPIEMLSTTTFEERGGKTLVTLRSRAMYASPAQQQTFAGFFQSMEQGWGGTFGQLIAYLEREQG</sequence>
<dbReference type="KEGG" id="talb:FTW19_02805"/>
<evidence type="ECO:0000313" key="3">
    <source>
        <dbReference type="EMBL" id="QEE27031.1"/>
    </source>
</evidence>
<evidence type="ECO:0000256" key="1">
    <source>
        <dbReference type="ARBA" id="ARBA00006817"/>
    </source>
</evidence>
<feature type="domain" description="Activator of Hsp90 ATPase homologue 1/2-like C-terminal" evidence="2">
    <location>
        <begin position="161"/>
        <end position="308"/>
    </location>
</feature>
<accession>A0A5B9E983</accession>
<dbReference type="OrthoDB" id="118698at2"/>
<protein>
    <recommendedName>
        <fullName evidence="2">Activator of Hsp90 ATPase homologue 1/2-like C-terminal domain-containing protein</fullName>
    </recommendedName>
</protein>
<organism evidence="3 4">
    <name type="scientific">Terriglobus albidus</name>
    <dbReference type="NCBI Taxonomy" id="1592106"/>
    <lineage>
        <taxon>Bacteria</taxon>
        <taxon>Pseudomonadati</taxon>
        <taxon>Acidobacteriota</taxon>
        <taxon>Terriglobia</taxon>
        <taxon>Terriglobales</taxon>
        <taxon>Acidobacteriaceae</taxon>
        <taxon>Terriglobus</taxon>
    </lineage>
</organism>
<dbReference type="CDD" id="cd07814">
    <property type="entry name" value="SRPBCC_CalC_Aha1-like"/>
    <property type="match status" value="1"/>
</dbReference>
<proteinExistence type="inferred from homology"/>
<dbReference type="Pfam" id="PF08327">
    <property type="entry name" value="AHSA1"/>
    <property type="match status" value="2"/>
</dbReference>
<dbReference type="AlphaFoldDB" id="A0A5B9E983"/>
<gene>
    <name evidence="3" type="ORF">FTW19_02805</name>
</gene>
<dbReference type="PANTHER" id="PTHR36929">
    <property type="entry name" value="ATTACHMENT SUBUNIT, PUTATIVE-RELATED"/>
    <property type="match status" value="1"/>
</dbReference>
<reference evidence="3 4" key="1">
    <citation type="submission" date="2019-08" db="EMBL/GenBank/DDBJ databases">
        <title>Complete genome sequence of Terriglobus albidus strain ORNL.</title>
        <authorList>
            <person name="Podar M."/>
        </authorList>
    </citation>
    <scope>NUCLEOTIDE SEQUENCE [LARGE SCALE GENOMIC DNA]</scope>
    <source>
        <strain evidence="3 4">ORNL</strain>
    </source>
</reference>